<evidence type="ECO:0000259" key="2">
    <source>
        <dbReference type="Pfam" id="PF01370"/>
    </source>
</evidence>
<keyword evidence="5" id="KW-1185">Reference proteome</keyword>
<dbReference type="Pfam" id="PF01370">
    <property type="entry name" value="Epimerase"/>
    <property type="match status" value="1"/>
</dbReference>
<dbReference type="PANTHER" id="PTHR11092">
    <property type="entry name" value="SUGAR NUCLEOTIDE EPIMERASE RELATED"/>
    <property type="match status" value="1"/>
</dbReference>
<comment type="similarity">
    <text evidence="1">Belongs to the NAD(P)-dependent epimerase/dehydratase family. SDR39U1 subfamily.</text>
</comment>
<dbReference type="EMBL" id="LDRK01000041">
    <property type="protein sequence ID" value="KTR85766.1"/>
    <property type="molecule type" value="Genomic_DNA"/>
</dbReference>
<dbReference type="InterPro" id="IPR010099">
    <property type="entry name" value="SDR39U1"/>
</dbReference>
<evidence type="ECO:0000313" key="5">
    <source>
        <dbReference type="Proteomes" id="UP000070810"/>
    </source>
</evidence>
<dbReference type="PATRIC" id="fig|1079994.3.peg.1747"/>
<dbReference type="SUPFAM" id="SSF51735">
    <property type="entry name" value="NAD(P)-binding Rossmann-fold domains"/>
    <property type="match status" value="1"/>
</dbReference>
<evidence type="ECO:0000256" key="1">
    <source>
        <dbReference type="ARBA" id="ARBA00009353"/>
    </source>
</evidence>
<dbReference type="NCBIfam" id="TIGR01777">
    <property type="entry name" value="yfcH"/>
    <property type="match status" value="1"/>
</dbReference>
<dbReference type="InterPro" id="IPR001509">
    <property type="entry name" value="Epimerase_deHydtase"/>
</dbReference>
<protein>
    <submittedName>
        <fullName evidence="4">Nucleoside-diphosphate sugar epimerase</fullName>
    </submittedName>
</protein>
<gene>
    <name evidence="4" type="ORF">NS354_07855</name>
</gene>
<dbReference type="Pfam" id="PF08338">
    <property type="entry name" value="DUF1731"/>
    <property type="match status" value="1"/>
</dbReference>
<accession>A0A147EMR4</accession>
<feature type="domain" description="DUF1731" evidence="3">
    <location>
        <begin position="259"/>
        <end position="306"/>
    </location>
</feature>
<dbReference type="RefSeq" id="WP_058594005.1">
    <property type="nucleotide sequence ID" value="NZ_LDRK01000041.1"/>
</dbReference>
<dbReference type="Proteomes" id="UP000070810">
    <property type="component" value="Unassembled WGS sequence"/>
</dbReference>
<evidence type="ECO:0000313" key="4">
    <source>
        <dbReference type="EMBL" id="KTR85766.1"/>
    </source>
</evidence>
<dbReference type="AlphaFoldDB" id="A0A147EMR4"/>
<proteinExistence type="inferred from homology"/>
<dbReference type="PANTHER" id="PTHR11092:SF0">
    <property type="entry name" value="EPIMERASE FAMILY PROTEIN SDR39U1"/>
    <property type="match status" value="1"/>
</dbReference>
<sequence length="312" mass="32920">MDTQSTPAPQPRHVPRVVISGASGLIGGALARSLEADGVAVTRLVRRAPRRPNEVEWRPGDEPLDPETLAGARAVVCLNGASIGRLPWSPAYRTALLESRIAPTRTLAAAIRALGAEAPAFLSASAVGYYGDRPGERLTEASDPGSTFLAEICVAWEHAALEAGSEARVVLLRTAPLIDRGGVLKPLLLLTRLGLSGPLGGGRQRWPWISLADEVRAIRHLIDGDVSGPVNLTGPTPATANDTGRAIARTLRRPFLIPAPAWALRLVLGRDAADALLLSDAEVAPDALLASGFRFTHRTVEEAVDAALVSDR</sequence>
<dbReference type="OrthoDB" id="9801773at2"/>
<comment type="caution">
    <text evidence="4">The sequence shown here is derived from an EMBL/GenBank/DDBJ whole genome shotgun (WGS) entry which is preliminary data.</text>
</comment>
<dbReference type="InterPro" id="IPR036291">
    <property type="entry name" value="NAD(P)-bd_dom_sf"/>
</dbReference>
<dbReference type="InterPro" id="IPR013549">
    <property type="entry name" value="DUF1731"/>
</dbReference>
<reference evidence="4 5" key="1">
    <citation type="journal article" date="2016" name="Front. Microbiol.">
        <title>Genomic Resource of Rice Seed Associated Bacteria.</title>
        <authorList>
            <person name="Midha S."/>
            <person name="Bansal K."/>
            <person name="Sharma S."/>
            <person name="Kumar N."/>
            <person name="Patil P.P."/>
            <person name="Chaudhry V."/>
            <person name="Patil P.B."/>
        </authorList>
    </citation>
    <scope>NUCLEOTIDE SEQUENCE [LARGE SCALE GENOMIC DNA]</scope>
    <source>
        <strain evidence="4 5">NS354</strain>
    </source>
</reference>
<dbReference type="Gene3D" id="3.40.50.720">
    <property type="entry name" value="NAD(P)-binding Rossmann-like Domain"/>
    <property type="match status" value="1"/>
</dbReference>
<feature type="domain" description="NAD-dependent epimerase/dehydratase" evidence="2">
    <location>
        <begin position="17"/>
        <end position="224"/>
    </location>
</feature>
<name>A0A147EMR4_9MICO</name>
<evidence type="ECO:0000259" key="3">
    <source>
        <dbReference type="Pfam" id="PF08338"/>
    </source>
</evidence>
<organism evidence="4 5">
    <name type="scientific">Leucobacter chromiiresistens</name>
    <dbReference type="NCBI Taxonomy" id="1079994"/>
    <lineage>
        <taxon>Bacteria</taxon>
        <taxon>Bacillati</taxon>
        <taxon>Actinomycetota</taxon>
        <taxon>Actinomycetes</taxon>
        <taxon>Micrococcales</taxon>
        <taxon>Microbacteriaceae</taxon>
        <taxon>Leucobacter</taxon>
    </lineage>
</organism>